<sequence>MAKRLEGRRIALTGPRRAQELGKLVENLGGIPLYRPAQGTVLLDDIDLRDGIVSWIQNPPEWSVFTTGMGLDALFDMAEDMGVAEAWWEILKNTSIAARGYKTVNALKRRKLTPLVRDDDGSVEGLIRGLESHPLRDTSVVVQLHGDPAPRLISWLEAQGASCREILPYRHIAPPEEALEQLLQDILGGQVDAVAFTSGPQVRFLLEYADKQGRRQALLKALHGPVVALSVGRITAQGLLEAGIQRVVWPAEERMGSMIVELAKFYSVEGNSVLPHGFGAELDTAGNEG</sequence>
<evidence type="ECO:0000313" key="2">
    <source>
        <dbReference type="EMBL" id="GGF95596.1"/>
    </source>
</evidence>
<evidence type="ECO:0000313" key="3">
    <source>
        <dbReference type="Proteomes" id="UP000608420"/>
    </source>
</evidence>
<gene>
    <name evidence="2" type="primary">yjjA</name>
    <name evidence="2" type="ORF">GCM10010913_16500</name>
</gene>
<keyword evidence="3" id="KW-1185">Reference proteome</keyword>
<dbReference type="PANTHER" id="PTHR40082:SF1">
    <property type="entry name" value="BLR5956 PROTEIN"/>
    <property type="match status" value="1"/>
</dbReference>
<reference evidence="3" key="1">
    <citation type="journal article" date="2019" name="Int. J. Syst. Evol. Microbiol.">
        <title>The Global Catalogue of Microorganisms (GCM) 10K type strain sequencing project: providing services to taxonomists for standard genome sequencing and annotation.</title>
        <authorList>
            <consortium name="The Broad Institute Genomics Platform"/>
            <consortium name="The Broad Institute Genome Sequencing Center for Infectious Disease"/>
            <person name="Wu L."/>
            <person name="Ma J."/>
        </authorList>
    </citation>
    <scope>NUCLEOTIDE SEQUENCE [LARGE SCALE GENOMIC DNA]</scope>
    <source>
        <strain evidence="3">CGMCC 1.15420</strain>
    </source>
</reference>
<comment type="caution">
    <text evidence="2">The sequence shown here is derived from an EMBL/GenBank/DDBJ whole genome shotgun (WGS) entry which is preliminary data.</text>
</comment>
<dbReference type="Gene3D" id="3.40.50.10090">
    <property type="match status" value="2"/>
</dbReference>
<dbReference type="CDD" id="cd06578">
    <property type="entry name" value="HemD"/>
    <property type="match status" value="1"/>
</dbReference>
<evidence type="ECO:0000259" key="1">
    <source>
        <dbReference type="Pfam" id="PF02602"/>
    </source>
</evidence>
<dbReference type="NCBIfam" id="NF004584">
    <property type="entry name" value="PRK05928.2-1"/>
    <property type="match status" value="1"/>
</dbReference>
<dbReference type="Pfam" id="PF02602">
    <property type="entry name" value="HEM4"/>
    <property type="match status" value="1"/>
</dbReference>
<feature type="domain" description="Tetrapyrrole biosynthesis uroporphyrinogen III synthase" evidence="1">
    <location>
        <begin position="20"/>
        <end position="259"/>
    </location>
</feature>
<protein>
    <recommendedName>
        <fullName evidence="1">Tetrapyrrole biosynthesis uroporphyrinogen III synthase domain-containing protein</fullName>
    </recommendedName>
</protein>
<proteinExistence type="predicted"/>
<dbReference type="SUPFAM" id="SSF69618">
    <property type="entry name" value="HemD-like"/>
    <property type="match status" value="1"/>
</dbReference>
<dbReference type="Proteomes" id="UP000608420">
    <property type="component" value="Unassembled WGS sequence"/>
</dbReference>
<dbReference type="RefSeq" id="WP_120463843.1">
    <property type="nucleotide sequence ID" value="NZ_BMIW01000009.1"/>
</dbReference>
<dbReference type="InterPro" id="IPR039793">
    <property type="entry name" value="UROS/Hem4"/>
</dbReference>
<dbReference type="PANTHER" id="PTHR40082">
    <property type="entry name" value="BLR5956 PROTEIN"/>
    <property type="match status" value="1"/>
</dbReference>
<accession>A0ABQ1VT02</accession>
<dbReference type="InterPro" id="IPR036108">
    <property type="entry name" value="4pyrrol_syn_uPrphyn_synt_sf"/>
</dbReference>
<dbReference type="EMBL" id="BMIW01000009">
    <property type="protein sequence ID" value="GGF95596.1"/>
    <property type="molecule type" value="Genomic_DNA"/>
</dbReference>
<organism evidence="2 3">
    <name type="scientific">Paenibacillus aceti</name>
    <dbReference type="NCBI Taxonomy" id="1820010"/>
    <lineage>
        <taxon>Bacteria</taxon>
        <taxon>Bacillati</taxon>
        <taxon>Bacillota</taxon>
        <taxon>Bacilli</taxon>
        <taxon>Bacillales</taxon>
        <taxon>Paenibacillaceae</taxon>
        <taxon>Paenibacillus</taxon>
    </lineage>
</organism>
<name>A0ABQ1VT02_9BACL</name>
<dbReference type="InterPro" id="IPR003754">
    <property type="entry name" value="4pyrrol_synth_uPrphyn_synth"/>
</dbReference>